<keyword evidence="1" id="KW-0812">Transmembrane</keyword>
<keyword evidence="1" id="KW-0472">Membrane</keyword>
<dbReference type="Proteomes" id="UP000282125">
    <property type="component" value="Unassembled WGS sequence"/>
</dbReference>
<evidence type="ECO:0000256" key="1">
    <source>
        <dbReference type="SAM" id="Phobius"/>
    </source>
</evidence>
<protein>
    <submittedName>
        <fullName evidence="2">Uncharacterized protein</fullName>
    </submittedName>
</protein>
<evidence type="ECO:0000313" key="3">
    <source>
        <dbReference type="Proteomes" id="UP000282125"/>
    </source>
</evidence>
<dbReference type="AlphaFoldDB" id="A0A3P3DWJ7"/>
<keyword evidence="3" id="KW-1185">Reference proteome</keyword>
<dbReference type="EMBL" id="RRAZ01000001">
    <property type="protein sequence ID" value="RRH78565.1"/>
    <property type="molecule type" value="Genomic_DNA"/>
</dbReference>
<dbReference type="RefSeq" id="WP_124963142.1">
    <property type="nucleotide sequence ID" value="NZ_RRAZ01000001.1"/>
</dbReference>
<accession>A0A3P3DWJ7</accession>
<comment type="caution">
    <text evidence="2">The sequence shown here is derived from an EMBL/GenBank/DDBJ whole genome shotgun (WGS) entry which is preliminary data.</text>
</comment>
<reference evidence="2 3" key="1">
    <citation type="submission" date="2018-11" db="EMBL/GenBank/DDBJ databases">
        <title>Gemmobacter sp. nov., YIM 102744-1 draft genome.</title>
        <authorList>
            <person name="Li G."/>
            <person name="Jiang Y."/>
        </authorList>
    </citation>
    <scope>NUCLEOTIDE SEQUENCE [LARGE SCALE GENOMIC DNA]</scope>
    <source>
        <strain evidence="2 3">YIM 102744-1</strain>
    </source>
</reference>
<name>A0A3P3DWJ7_9RHOB</name>
<feature type="transmembrane region" description="Helical" evidence="1">
    <location>
        <begin position="9"/>
        <end position="29"/>
    </location>
</feature>
<gene>
    <name evidence="2" type="ORF">EG244_01025</name>
</gene>
<dbReference type="OrthoDB" id="7851333at2"/>
<feature type="transmembrane region" description="Helical" evidence="1">
    <location>
        <begin position="35"/>
        <end position="52"/>
    </location>
</feature>
<organism evidence="2 3">
    <name type="scientific">Falsigemmobacter faecalis</name>
    <dbReference type="NCBI Taxonomy" id="2488730"/>
    <lineage>
        <taxon>Bacteria</taxon>
        <taxon>Pseudomonadati</taxon>
        <taxon>Pseudomonadota</taxon>
        <taxon>Alphaproteobacteria</taxon>
        <taxon>Rhodobacterales</taxon>
        <taxon>Paracoccaceae</taxon>
        <taxon>Falsigemmobacter</taxon>
    </lineage>
</organism>
<evidence type="ECO:0000313" key="2">
    <source>
        <dbReference type="EMBL" id="RRH78565.1"/>
    </source>
</evidence>
<keyword evidence="1" id="KW-1133">Transmembrane helix</keyword>
<proteinExistence type="predicted"/>
<sequence length="173" mass="18078">MIRPEAQAFLWRWSGVGGALALVLCGLWLGTRGGWLLAGFGIALALLGLILARDAFQRLRFQGEAEGPGAVEVLEGQIAWFGPSGGGFLALSDLSRVGLQSDGGQRVWVLSDDGGNRLQVPVDAAGAEQLFGALTALPGLDGGKLISALASQEDIAVLWQAESAVLLPFRPRS</sequence>